<keyword evidence="8" id="KW-0812">Transmembrane</keyword>
<evidence type="ECO:0000259" key="9">
    <source>
        <dbReference type="Pfam" id="PF00082"/>
    </source>
</evidence>
<dbReference type="InterPro" id="IPR036852">
    <property type="entry name" value="Peptidase_S8/S53_dom_sf"/>
</dbReference>
<evidence type="ECO:0000256" key="7">
    <source>
        <dbReference type="PROSITE-ProRule" id="PRU01240"/>
    </source>
</evidence>
<evidence type="ECO:0000259" key="10">
    <source>
        <dbReference type="Pfam" id="PF02225"/>
    </source>
</evidence>
<comment type="caution">
    <text evidence="13">The sequence shown here is derived from an EMBL/GenBank/DDBJ whole genome shotgun (WGS) entry which is preliminary data.</text>
</comment>
<dbReference type="SMR" id="A0A8T3C8L7"/>
<dbReference type="InterPro" id="IPR010259">
    <property type="entry name" value="S8pro/Inhibitor_I9"/>
</dbReference>
<dbReference type="OrthoDB" id="10256524at2759"/>
<accession>A0A8T3C8L7</accession>
<protein>
    <submittedName>
        <fullName evidence="13">Uncharacterized protein</fullName>
    </submittedName>
</protein>
<dbReference type="Pfam" id="PF05922">
    <property type="entry name" value="Inhibitor_I9"/>
    <property type="match status" value="1"/>
</dbReference>
<evidence type="ECO:0000256" key="1">
    <source>
        <dbReference type="ARBA" id="ARBA00011073"/>
    </source>
</evidence>
<evidence type="ECO:0000313" key="13">
    <source>
        <dbReference type="EMBL" id="KAI0529054.1"/>
    </source>
</evidence>
<dbReference type="InterPro" id="IPR037045">
    <property type="entry name" value="S8pro/Inhibitor_I9_sf"/>
</dbReference>
<dbReference type="InterPro" id="IPR015500">
    <property type="entry name" value="Peptidase_S8_subtilisin-rel"/>
</dbReference>
<dbReference type="InterPro" id="IPR041469">
    <property type="entry name" value="Subtilisin-like_FN3"/>
</dbReference>
<dbReference type="PRINTS" id="PR00723">
    <property type="entry name" value="SUBTILISIN"/>
</dbReference>
<dbReference type="Pfam" id="PF00082">
    <property type="entry name" value="Peptidase_S8"/>
    <property type="match status" value="1"/>
</dbReference>
<proteinExistence type="inferred from homology"/>
<feature type="domain" description="Inhibitor I9" evidence="11">
    <location>
        <begin position="65"/>
        <end position="139"/>
    </location>
</feature>
<feature type="active site" description="Charge relay system" evidence="6 7">
    <location>
        <position position="180"/>
    </location>
</feature>
<sequence length="774" mass="84404">MNCTIIRSTPLHLESFAVFLRRFPMLLPPSSSLLSFFFFFFFLWLSTFPFAHSRLLPIINDQLQTYIVHVKKPQLLYHSPSDLKRWHTSFLPNTTLFSGEPRLLYSYRNSITGFAARLTPQEANAMESMDSFLLAHPDRLLFPHTTYTPKFLNLDDWTAIRGSVWEKSFYGEGVIIGVVDSGISPTHLAFDDEGVPPPPIKWKGQCSIADCNNKLIGAKAFRNGDRKASPIDYDGHGTHVTGIAAGNFVSHADVGRMACGRASGMAPKAHLAIYKACFEGQCRDSDVLAAVDQAIHDRIDVLLIPLGGIPLPLYEDSVAVASFAAVGNGIVVCTSVGNGGPRVGEISHDAPWLVAAGASTIDRRVRAVVRLGNGVDLMGESAFQPPSDEFPPIFLPLVFPGIDGDAAAANCHSRSLADLDLRGKIVLCFADDGDNTGKTGAVKNAGAAAVIVMNRRSHGFTTRSEMHELPASHLSYLDGRRLRSYVYSTSTPVAAIVFNNTVFGARPSPAVAAFSSRGPSLMNGGVLKPDIIAPGVNVLSAWPPVAASPLFGFMSGTSMAAAHVAGVAALVRRRHPRWSPAMIHSAILTSATSQDLDGRKVFDELSYNSSASLFASGAGQLHPEGALNPGLVYDIEQKHYLHYLCGLGYNNLQMWAIAKQFVSCNKSMEPVEELNYPSISVRLGSSSEKIVVRTVKSVRKRSTVFWARIEEPKGVRMDLSRYELSFSRVNQEESFEIKFSIQGRRPRKGHVSQGRLSWVSRTRVVSSPILVTFV</sequence>
<dbReference type="PROSITE" id="PS00137">
    <property type="entry name" value="SUBTILASE_HIS"/>
    <property type="match status" value="1"/>
</dbReference>
<evidence type="ECO:0000256" key="6">
    <source>
        <dbReference type="PIRSR" id="PIRSR615500-1"/>
    </source>
</evidence>
<evidence type="ECO:0000259" key="12">
    <source>
        <dbReference type="Pfam" id="PF17766"/>
    </source>
</evidence>
<dbReference type="Gene3D" id="2.60.40.2310">
    <property type="match status" value="1"/>
</dbReference>
<dbReference type="SUPFAM" id="SSF52743">
    <property type="entry name" value="Subtilisin-like"/>
    <property type="match status" value="1"/>
</dbReference>
<feature type="active site" description="Charge relay system" evidence="6 7">
    <location>
        <position position="236"/>
    </location>
</feature>
<dbReference type="Pfam" id="PF17766">
    <property type="entry name" value="fn3_6"/>
    <property type="match status" value="1"/>
</dbReference>
<dbReference type="InterPro" id="IPR045051">
    <property type="entry name" value="SBT"/>
</dbReference>
<evidence type="ECO:0000256" key="4">
    <source>
        <dbReference type="ARBA" id="ARBA00022801"/>
    </source>
</evidence>
<reference evidence="13" key="1">
    <citation type="journal article" date="2022" name="Front. Genet.">
        <title>Chromosome-Scale Assembly of the Dendrobium nobile Genome Provides Insights Into the Molecular Mechanism of the Biosynthesis of the Medicinal Active Ingredient of Dendrobium.</title>
        <authorList>
            <person name="Xu Q."/>
            <person name="Niu S.-C."/>
            <person name="Li K.-L."/>
            <person name="Zheng P.-J."/>
            <person name="Zhang X.-J."/>
            <person name="Jia Y."/>
            <person name="Liu Y."/>
            <person name="Niu Y.-X."/>
            <person name="Yu L.-H."/>
            <person name="Chen D.-F."/>
            <person name="Zhang G.-Q."/>
        </authorList>
    </citation>
    <scope>NUCLEOTIDE SEQUENCE</scope>
    <source>
        <tissue evidence="13">Leaf</tissue>
    </source>
</reference>
<evidence type="ECO:0000259" key="11">
    <source>
        <dbReference type="Pfam" id="PF05922"/>
    </source>
</evidence>
<feature type="domain" description="PA" evidence="10">
    <location>
        <begin position="395"/>
        <end position="482"/>
    </location>
</feature>
<dbReference type="PROSITE" id="PS51892">
    <property type="entry name" value="SUBTILASE"/>
    <property type="match status" value="1"/>
</dbReference>
<dbReference type="Gene3D" id="3.40.50.200">
    <property type="entry name" value="Peptidase S8/S53 domain"/>
    <property type="match status" value="1"/>
</dbReference>
<dbReference type="GO" id="GO:0006508">
    <property type="term" value="P:proteolysis"/>
    <property type="evidence" value="ECO:0007669"/>
    <property type="project" value="UniProtKB-KW"/>
</dbReference>
<keyword evidence="2 7" id="KW-0645">Protease</keyword>
<keyword evidence="8" id="KW-0472">Membrane</keyword>
<comment type="similarity">
    <text evidence="1 7">Belongs to the peptidase S8 family.</text>
</comment>
<dbReference type="InterPro" id="IPR023827">
    <property type="entry name" value="Peptidase_S8_Asp-AS"/>
</dbReference>
<feature type="domain" description="Subtilisin-like protease fibronectin type-III" evidence="12">
    <location>
        <begin position="673"/>
        <end position="771"/>
    </location>
</feature>
<dbReference type="InterPro" id="IPR022398">
    <property type="entry name" value="Peptidase_S8_His-AS"/>
</dbReference>
<dbReference type="InterPro" id="IPR003137">
    <property type="entry name" value="PA_domain"/>
</dbReference>
<keyword evidence="5 7" id="KW-0720">Serine protease</keyword>
<dbReference type="Gene3D" id="3.50.30.30">
    <property type="match status" value="1"/>
</dbReference>
<evidence type="ECO:0000256" key="8">
    <source>
        <dbReference type="SAM" id="Phobius"/>
    </source>
</evidence>
<feature type="domain" description="Peptidase S8/S53" evidence="9">
    <location>
        <begin position="171"/>
        <end position="594"/>
    </location>
</feature>
<dbReference type="CDD" id="cd02120">
    <property type="entry name" value="PA_subtilisin_like"/>
    <property type="match status" value="1"/>
</dbReference>
<name>A0A8T3C8L7_DENNO</name>
<evidence type="ECO:0000256" key="2">
    <source>
        <dbReference type="ARBA" id="ARBA00022670"/>
    </source>
</evidence>
<keyword evidence="14" id="KW-1185">Reference proteome</keyword>
<feature type="transmembrane region" description="Helical" evidence="8">
    <location>
        <begin position="31"/>
        <end position="51"/>
    </location>
</feature>
<organism evidence="13 14">
    <name type="scientific">Dendrobium nobile</name>
    <name type="common">Orchid</name>
    <dbReference type="NCBI Taxonomy" id="94219"/>
    <lineage>
        <taxon>Eukaryota</taxon>
        <taxon>Viridiplantae</taxon>
        <taxon>Streptophyta</taxon>
        <taxon>Embryophyta</taxon>
        <taxon>Tracheophyta</taxon>
        <taxon>Spermatophyta</taxon>
        <taxon>Magnoliopsida</taxon>
        <taxon>Liliopsida</taxon>
        <taxon>Asparagales</taxon>
        <taxon>Orchidaceae</taxon>
        <taxon>Epidendroideae</taxon>
        <taxon>Malaxideae</taxon>
        <taxon>Dendrobiinae</taxon>
        <taxon>Dendrobium</taxon>
    </lineage>
</organism>
<feature type="active site" description="Charge relay system" evidence="6 7">
    <location>
        <position position="558"/>
    </location>
</feature>
<evidence type="ECO:0000313" key="14">
    <source>
        <dbReference type="Proteomes" id="UP000829196"/>
    </source>
</evidence>
<gene>
    <name evidence="13" type="ORF">KFK09_001599</name>
</gene>
<dbReference type="Proteomes" id="UP000829196">
    <property type="component" value="Unassembled WGS sequence"/>
</dbReference>
<dbReference type="Gene3D" id="3.30.70.80">
    <property type="entry name" value="Peptidase S8 propeptide/proteinase inhibitor I9"/>
    <property type="match status" value="1"/>
</dbReference>
<dbReference type="InterPro" id="IPR000209">
    <property type="entry name" value="Peptidase_S8/S53_dom"/>
</dbReference>
<keyword evidence="4 7" id="KW-0378">Hydrolase</keyword>
<dbReference type="GO" id="GO:0004252">
    <property type="term" value="F:serine-type endopeptidase activity"/>
    <property type="evidence" value="ECO:0007669"/>
    <property type="project" value="UniProtKB-UniRule"/>
</dbReference>
<keyword evidence="3" id="KW-0732">Signal</keyword>
<dbReference type="PROSITE" id="PS00136">
    <property type="entry name" value="SUBTILASE_ASP"/>
    <property type="match status" value="1"/>
</dbReference>
<keyword evidence="8" id="KW-1133">Transmembrane helix</keyword>
<dbReference type="PANTHER" id="PTHR10795">
    <property type="entry name" value="PROPROTEIN CONVERTASE SUBTILISIN/KEXIN"/>
    <property type="match status" value="1"/>
</dbReference>
<dbReference type="EMBL" id="JAGYWB010000002">
    <property type="protein sequence ID" value="KAI0529054.1"/>
    <property type="molecule type" value="Genomic_DNA"/>
</dbReference>
<evidence type="ECO:0000256" key="3">
    <source>
        <dbReference type="ARBA" id="ARBA00022729"/>
    </source>
</evidence>
<dbReference type="Pfam" id="PF02225">
    <property type="entry name" value="PA"/>
    <property type="match status" value="1"/>
</dbReference>
<dbReference type="AlphaFoldDB" id="A0A8T3C8L7"/>
<evidence type="ECO:0000256" key="5">
    <source>
        <dbReference type="ARBA" id="ARBA00022825"/>
    </source>
</evidence>